<keyword evidence="4" id="KW-0560">Oxidoreductase</keyword>
<reference evidence="5" key="2">
    <citation type="submission" date="2022-06" db="UniProtKB">
        <authorList>
            <consortium name="EnsemblMetazoa"/>
        </authorList>
    </citation>
    <scope>IDENTIFICATION</scope>
    <source>
        <strain evidence="5">PS312</strain>
    </source>
</reference>
<keyword evidence="3 4" id="KW-0349">Heme</keyword>
<dbReference type="InterPro" id="IPR002401">
    <property type="entry name" value="Cyt_P450_E_grp-I"/>
</dbReference>
<dbReference type="GO" id="GO:0005506">
    <property type="term" value="F:iron ion binding"/>
    <property type="evidence" value="ECO:0007669"/>
    <property type="project" value="InterPro"/>
</dbReference>
<dbReference type="Gene3D" id="1.10.630.10">
    <property type="entry name" value="Cytochrome P450"/>
    <property type="match status" value="1"/>
</dbReference>
<keyword evidence="6" id="KW-1185">Reference proteome</keyword>
<organism evidence="5 6">
    <name type="scientific">Pristionchus pacificus</name>
    <name type="common">Parasitic nematode worm</name>
    <dbReference type="NCBI Taxonomy" id="54126"/>
    <lineage>
        <taxon>Eukaryota</taxon>
        <taxon>Metazoa</taxon>
        <taxon>Ecdysozoa</taxon>
        <taxon>Nematoda</taxon>
        <taxon>Chromadorea</taxon>
        <taxon>Rhabditida</taxon>
        <taxon>Rhabditina</taxon>
        <taxon>Diplogasteromorpha</taxon>
        <taxon>Diplogasteroidea</taxon>
        <taxon>Neodiplogasteridae</taxon>
        <taxon>Pristionchus</taxon>
    </lineage>
</organism>
<keyword evidence="2 4" id="KW-0503">Monooxygenase</keyword>
<dbReference type="PRINTS" id="PR00385">
    <property type="entry name" value="P450"/>
</dbReference>
<dbReference type="InterPro" id="IPR001128">
    <property type="entry name" value="Cyt_P450"/>
</dbReference>
<dbReference type="InterPro" id="IPR036396">
    <property type="entry name" value="Cyt_P450_sf"/>
</dbReference>
<dbReference type="SUPFAM" id="SSF48264">
    <property type="entry name" value="Cytochrome P450"/>
    <property type="match status" value="1"/>
</dbReference>
<reference evidence="6" key="1">
    <citation type="journal article" date="2008" name="Nat. Genet.">
        <title>The Pristionchus pacificus genome provides a unique perspective on nematode lifestyle and parasitism.</title>
        <authorList>
            <person name="Dieterich C."/>
            <person name="Clifton S.W."/>
            <person name="Schuster L.N."/>
            <person name="Chinwalla A."/>
            <person name="Delehaunty K."/>
            <person name="Dinkelacker I."/>
            <person name="Fulton L."/>
            <person name="Fulton R."/>
            <person name="Godfrey J."/>
            <person name="Minx P."/>
            <person name="Mitreva M."/>
            <person name="Roeseler W."/>
            <person name="Tian H."/>
            <person name="Witte H."/>
            <person name="Yang S.P."/>
            <person name="Wilson R.K."/>
            <person name="Sommer R.J."/>
        </authorList>
    </citation>
    <scope>NUCLEOTIDE SEQUENCE [LARGE SCALE GENOMIC DNA]</scope>
    <source>
        <strain evidence="6">PS312</strain>
    </source>
</reference>
<dbReference type="OrthoDB" id="2789670at2759"/>
<gene>
    <name evidence="5" type="primary">WBGene00274806</name>
</gene>
<evidence type="ECO:0000256" key="2">
    <source>
        <dbReference type="ARBA" id="ARBA00023033"/>
    </source>
</evidence>
<accession>A0A2A6CWS8</accession>
<accession>A0A8R1UN36</accession>
<sequence>MAGMETTSITLKWALLYLMKNPLEQDKIRAELLSVVGRDRRIQMSDKPKLPYFIAAIAELQRMANILSFVFFHRCTEEAVVCGKSIPKDTLTFPQIYSVLKDDPLFDNPEEFRPSRFLETDGKTVNKKATERMVAFGMGKRQCVGEGLARTEIFLVLGTLLLNYRFEPVGPLDFNPIFGSVLYPRPYKCSVVPV</sequence>
<dbReference type="InterPro" id="IPR017972">
    <property type="entry name" value="Cyt_P450_CS"/>
</dbReference>
<dbReference type="Pfam" id="PF00067">
    <property type="entry name" value="p450"/>
    <property type="match status" value="1"/>
</dbReference>
<proteinExistence type="inferred from homology"/>
<dbReference type="PRINTS" id="PR00463">
    <property type="entry name" value="EP450I"/>
</dbReference>
<feature type="binding site" description="axial binding residue" evidence="3">
    <location>
        <position position="143"/>
    </location>
    <ligand>
        <name>heme</name>
        <dbReference type="ChEBI" id="CHEBI:30413"/>
    </ligand>
    <ligandPart>
        <name>Fe</name>
        <dbReference type="ChEBI" id="CHEBI:18248"/>
    </ligandPart>
</feature>
<dbReference type="EnsemblMetazoa" id="PPA36437.1">
    <property type="protein sequence ID" value="PPA36437.1"/>
    <property type="gene ID" value="WBGene00274806"/>
</dbReference>
<keyword evidence="3 4" id="KW-0479">Metal-binding</keyword>
<dbReference type="PANTHER" id="PTHR24284">
    <property type="entry name" value="CYTOCHROME P450 FAMILY"/>
    <property type="match status" value="1"/>
</dbReference>
<dbReference type="PROSITE" id="PS00086">
    <property type="entry name" value="CYTOCHROME_P450"/>
    <property type="match status" value="1"/>
</dbReference>
<comment type="similarity">
    <text evidence="1 4">Belongs to the cytochrome P450 family.</text>
</comment>
<dbReference type="GO" id="GO:0004497">
    <property type="term" value="F:monooxygenase activity"/>
    <property type="evidence" value="ECO:0007669"/>
    <property type="project" value="UniProtKB-KW"/>
</dbReference>
<evidence type="ECO:0000313" key="6">
    <source>
        <dbReference type="Proteomes" id="UP000005239"/>
    </source>
</evidence>
<protein>
    <submittedName>
        <fullName evidence="5">Cytochrome P450</fullName>
    </submittedName>
</protein>
<dbReference type="Proteomes" id="UP000005239">
    <property type="component" value="Unassembled WGS sequence"/>
</dbReference>
<evidence type="ECO:0000256" key="3">
    <source>
        <dbReference type="PIRSR" id="PIRSR602401-1"/>
    </source>
</evidence>
<dbReference type="AlphaFoldDB" id="A0A2A6CWS8"/>
<evidence type="ECO:0000313" key="5">
    <source>
        <dbReference type="EnsemblMetazoa" id="PPA36437.1"/>
    </source>
</evidence>
<evidence type="ECO:0000256" key="4">
    <source>
        <dbReference type="RuleBase" id="RU000461"/>
    </source>
</evidence>
<dbReference type="GO" id="GO:0020037">
    <property type="term" value="F:heme binding"/>
    <property type="evidence" value="ECO:0007669"/>
    <property type="project" value="InterPro"/>
</dbReference>
<dbReference type="GO" id="GO:0016705">
    <property type="term" value="F:oxidoreductase activity, acting on paired donors, with incorporation or reduction of molecular oxygen"/>
    <property type="evidence" value="ECO:0007669"/>
    <property type="project" value="InterPro"/>
</dbReference>
<comment type="cofactor">
    <cofactor evidence="3">
        <name>heme</name>
        <dbReference type="ChEBI" id="CHEBI:30413"/>
    </cofactor>
</comment>
<dbReference type="PANTHER" id="PTHR24284:SF1">
    <property type="entry name" value="CYTOCHROME P450 FAMILY"/>
    <property type="match status" value="1"/>
</dbReference>
<name>A0A2A6CWS8_PRIPA</name>
<evidence type="ECO:0000256" key="1">
    <source>
        <dbReference type="ARBA" id="ARBA00010617"/>
    </source>
</evidence>
<keyword evidence="3 4" id="KW-0408">Iron</keyword>